<proteinExistence type="predicted"/>
<sequence>MSIKLTTAAACRVARIDRDRFNEHVAAGRFGCAPSTVPGRARLFDPDDMIALWLFRELMEDGFDASVAGMMACEVANAARIAPNATAITYVQSYFDKAGGHAYPADEVPASSDWDTKLFSGTDIRKATTFRIGKMRKLIEFYTEEERSIVGEND</sequence>
<dbReference type="RefSeq" id="WP_187784688.1">
    <property type="nucleotide sequence ID" value="NZ_JACTVA010000018.1"/>
</dbReference>
<evidence type="ECO:0000313" key="2">
    <source>
        <dbReference type="Proteomes" id="UP000626026"/>
    </source>
</evidence>
<dbReference type="Proteomes" id="UP000626026">
    <property type="component" value="Unassembled WGS sequence"/>
</dbReference>
<organism evidence="1 2">
    <name type="scientific">Teichococcus aerophilus</name>
    <dbReference type="NCBI Taxonomy" id="1224513"/>
    <lineage>
        <taxon>Bacteria</taxon>
        <taxon>Pseudomonadati</taxon>
        <taxon>Pseudomonadota</taxon>
        <taxon>Alphaproteobacteria</taxon>
        <taxon>Acetobacterales</taxon>
        <taxon>Roseomonadaceae</taxon>
        <taxon>Roseomonas</taxon>
    </lineage>
</organism>
<keyword evidence="2" id="KW-1185">Reference proteome</keyword>
<protein>
    <recommendedName>
        <fullName evidence="3">HTH merR-type domain-containing protein</fullName>
    </recommendedName>
</protein>
<gene>
    <name evidence="1" type="ORF">IBL26_11840</name>
</gene>
<name>A0ABR7RLU2_9PROT</name>
<evidence type="ECO:0008006" key="3">
    <source>
        <dbReference type="Google" id="ProtNLM"/>
    </source>
</evidence>
<accession>A0ABR7RLU2</accession>
<dbReference type="EMBL" id="JACTVA010000018">
    <property type="protein sequence ID" value="MBC9207527.1"/>
    <property type="molecule type" value="Genomic_DNA"/>
</dbReference>
<reference evidence="1 2" key="1">
    <citation type="journal article" date="2013" name="Int. J. Syst. Evol. Microbiol.">
        <title>Roseomonas aerophila sp. nov., isolated from air.</title>
        <authorList>
            <person name="Kim S.J."/>
            <person name="Weon H.Y."/>
            <person name="Ahn J.H."/>
            <person name="Hong S.B."/>
            <person name="Seok S.J."/>
            <person name="Whang K.S."/>
            <person name="Kwon S.W."/>
        </authorList>
    </citation>
    <scope>NUCLEOTIDE SEQUENCE [LARGE SCALE GENOMIC DNA]</scope>
    <source>
        <strain evidence="1 2">NBRC 108923</strain>
    </source>
</reference>
<evidence type="ECO:0000313" key="1">
    <source>
        <dbReference type="EMBL" id="MBC9207527.1"/>
    </source>
</evidence>
<comment type="caution">
    <text evidence="1">The sequence shown here is derived from an EMBL/GenBank/DDBJ whole genome shotgun (WGS) entry which is preliminary data.</text>
</comment>